<dbReference type="RefSeq" id="WP_242161233.1">
    <property type="nucleotide sequence ID" value="NZ_CP131914.1"/>
</dbReference>
<dbReference type="PANTHER" id="PTHR43569:SF2">
    <property type="entry name" value="AMIDOHYDROLASE-RELATED DOMAIN-CONTAINING PROTEIN"/>
    <property type="match status" value="1"/>
</dbReference>
<dbReference type="Pfam" id="PF04909">
    <property type="entry name" value="Amidohydro_2"/>
    <property type="match status" value="1"/>
</dbReference>
<proteinExistence type="inferred from homology"/>
<sequence>MTIIDAHVHFWRLARGDYAWLTPDLGVLYRDYLPEDLAATLDTQGVTALVAVQAAQSEAETRYLLQLARTEPRIAGVVGWVDFEAADVAARIAALCADGAGLLKGLRPMVQDLADPQWLARPQLDAAFDALLQHDLAFDALVRPLHLPALLTRLQRHPQLRVVLDHAAKPAIGGADFRAWADGLAQLAQHPNVVCKLSGLLTELPADAAIDTPLLAPYVAQLFACFGAQRLLWGSDWPVLTQRTDYAAWMALAQAWVAQHAAGDAEAVFAGNARRVYRLSDSIVSSSPTWSPAP</sequence>
<dbReference type="InterPro" id="IPR032466">
    <property type="entry name" value="Metal_Hydrolase"/>
</dbReference>
<gene>
    <name evidence="3" type="ORF">L3V74_18765</name>
    <name evidence="4" type="ORF">Q7W82_00230</name>
</gene>
<reference evidence="4" key="3">
    <citation type="submission" date="2023-08" db="EMBL/GenBank/DDBJ databases">
        <title>Complete genome sequence of Xanthomonas indica.</title>
        <authorList>
            <person name="Patil P.B."/>
            <person name="Rana R."/>
        </authorList>
    </citation>
    <scope>NUCLEOTIDE SEQUENCE</scope>
    <source>
        <strain evidence="4">PPL560</strain>
    </source>
</reference>
<accession>A0AAU8I5X6</accession>
<dbReference type="Proteomes" id="UP001430647">
    <property type="component" value="Unassembled WGS sequence"/>
</dbReference>
<keyword evidence="5" id="KW-1185">Reference proteome</keyword>
<feature type="domain" description="Amidohydrolase-related" evidence="2">
    <location>
        <begin position="4"/>
        <end position="279"/>
    </location>
</feature>
<name>A0AAU8I5X6_9XANT</name>
<evidence type="ECO:0000313" key="4">
    <source>
        <dbReference type="EMBL" id="XCI80636.1"/>
    </source>
</evidence>
<protein>
    <submittedName>
        <fullName evidence="4">Amidohydrolase family protein</fullName>
    </submittedName>
</protein>
<dbReference type="KEGG" id="xin:Q7W82_00230"/>
<reference evidence="3 5" key="1">
    <citation type="journal article" date="2022" name="Curr. Microbiol.">
        <title>Xanthomonas indica sp. nov., a Novel Member of Non-Pathogenic Xanthomonas Community from Healthy Rice Seeds.</title>
        <authorList>
            <person name="Rana R."/>
            <person name="Madhavan V.N."/>
            <person name="Saroha T."/>
            <person name="Bansal K."/>
            <person name="Kaur A."/>
            <person name="Sonti R.V."/>
            <person name="Patel H.K."/>
            <person name="Patil P.B."/>
        </authorList>
    </citation>
    <scope>NUCLEOTIDE SEQUENCE [LARGE SCALE GENOMIC DNA]</scope>
    <source>
        <strain evidence="3 5">PPL560</strain>
    </source>
</reference>
<evidence type="ECO:0000313" key="3">
    <source>
        <dbReference type="EMBL" id="MCI2263577.1"/>
    </source>
</evidence>
<dbReference type="EMBL" id="CP131914">
    <property type="protein sequence ID" value="XCI80636.1"/>
    <property type="molecule type" value="Genomic_DNA"/>
</dbReference>
<evidence type="ECO:0000313" key="5">
    <source>
        <dbReference type="Proteomes" id="UP001430647"/>
    </source>
</evidence>
<organism evidence="4">
    <name type="scientific">Xanthomonas indica</name>
    <dbReference type="NCBI Taxonomy" id="2912242"/>
    <lineage>
        <taxon>Bacteria</taxon>
        <taxon>Pseudomonadati</taxon>
        <taxon>Pseudomonadota</taxon>
        <taxon>Gammaproteobacteria</taxon>
        <taxon>Lysobacterales</taxon>
        <taxon>Lysobacteraceae</taxon>
        <taxon>Xanthomonas</taxon>
    </lineage>
</organism>
<comment type="similarity">
    <text evidence="1">Belongs to the metallo-dependent hydrolases superfamily.</text>
</comment>
<dbReference type="GO" id="GO:0016787">
    <property type="term" value="F:hydrolase activity"/>
    <property type="evidence" value="ECO:0007669"/>
    <property type="project" value="InterPro"/>
</dbReference>
<dbReference type="AlphaFoldDB" id="A0AAU8I5X6"/>
<evidence type="ECO:0000259" key="2">
    <source>
        <dbReference type="Pfam" id="PF04909"/>
    </source>
</evidence>
<reference evidence="3" key="2">
    <citation type="submission" date="2022-01" db="EMBL/GenBank/DDBJ databases">
        <authorList>
            <person name="Rana R."/>
            <person name="Patil P.B."/>
        </authorList>
    </citation>
    <scope>NUCLEOTIDE SEQUENCE</scope>
    <source>
        <strain evidence="3">PPL560</strain>
    </source>
</reference>
<evidence type="ECO:0000256" key="1">
    <source>
        <dbReference type="ARBA" id="ARBA00038310"/>
    </source>
</evidence>
<dbReference type="SUPFAM" id="SSF51556">
    <property type="entry name" value="Metallo-dependent hydrolases"/>
    <property type="match status" value="1"/>
</dbReference>
<dbReference type="InterPro" id="IPR006680">
    <property type="entry name" value="Amidohydro-rel"/>
</dbReference>
<dbReference type="PANTHER" id="PTHR43569">
    <property type="entry name" value="AMIDOHYDROLASE"/>
    <property type="match status" value="1"/>
</dbReference>
<dbReference type="InterPro" id="IPR052350">
    <property type="entry name" value="Metallo-dep_Lactonases"/>
</dbReference>
<dbReference type="EMBL" id="JAKJPQ010000018">
    <property type="protein sequence ID" value="MCI2263577.1"/>
    <property type="molecule type" value="Genomic_DNA"/>
</dbReference>
<dbReference type="Gene3D" id="3.20.20.140">
    <property type="entry name" value="Metal-dependent hydrolases"/>
    <property type="match status" value="1"/>
</dbReference>